<dbReference type="OrthoDB" id="6159439at2759"/>
<feature type="region of interest" description="Disordered" evidence="1">
    <location>
        <begin position="15"/>
        <end position="62"/>
    </location>
</feature>
<dbReference type="EMBL" id="MUJZ01040234">
    <property type="protein sequence ID" value="OTF75817.1"/>
    <property type="molecule type" value="Genomic_DNA"/>
</dbReference>
<accession>A0A1Y3B6I6</accession>
<name>A0A1Y3B6I6_EURMA</name>
<protein>
    <submittedName>
        <fullName evidence="2">Uncharacterized protein</fullName>
    </submittedName>
</protein>
<proteinExistence type="predicted"/>
<gene>
    <name evidence="2" type="ORF">BLA29_003612</name>
</gene>
<evidence type="ECO:0000313" key="2">
    <source>
        <dbReference type="EMBL" id="OTF75817.1"/>
    </source>
</evidence>
<sequence length="252" mass="26999">MSNKVGKYLRDISSSPLSVSAESNHSTSPISSPFNGKSIDSDDDERISVSSPPVKSHQVSSISNYSMPNQLAKLYGYSLGQGLPNQFSFSFGFPFPYGQQYDLNLANNFRSNSPFSSEFNKSPDSQQQSKNLTQHQMNVDSMSAALQLQLAAAAAARHRFSVDGIMLNNSQAQGSHPLFPSHGQPHSLISGASLHHQAALASGGHPTAWLPHPAGPHGLGGLPGAHPLNPFHHWLAQTSGPLSPSQSKFFSK</sequence>
<evidence type="ECO:0000313" key="3">
    <source>
        <dbReference type="Proteomes" id="UP000194236"/>
    </source>
</evidence>
<comment type="caution">
    <text evidence="2">The sequence shown here is derived from an EMBL/GenBank/DDBJ whole genome shotgun (WGS) entry which is preliminary data.</text>
</comment>
<dbReference type="AlphaFoldDB" id="A0A1Y3B6I6"/>
<reference evidence="2 3" key="1">
    <citation type="submission" date="2017-03" db="EMBL/GenBank/DDBJ databases">
        <title>Genome Survey of Euroglyphus maynei.</title>
        <authorList>
            <person name="Arlian L.G."/>
            <person name="Morgan M.S."/>
            <person name="Rider S.D."/>
        </authorList>
    </citation>
    <scope>NUCLEOTIDE SEQUENCE [LARGE SCALE GENOMIC DNA]</scope>
    <source>
        <strain evidence="2">Arlian Lab</strain>
        <tissue evidence="2">Whole body</tissue>
    </source>
</reference>
<feature type="compositionally biased region" description="Polar residues" evidence="1">
    <location>
        <begin position="48"/>
        <end position="62"/>
    </location>
</feature>
<keyword evidence="3" id="KW-1185">Reference proteome</keyword>
<dbReference type="Proteomes" id="UP000194236">
    <property type="component" value="Unassembled WGS sequence"/>
</dbReference>
<evidence type="ECO:0000256" key="1">
    <source>
        <dbReference type="SAM" id="MobiDB-lite"/>
    </source>
</evidence>
<feature type="compositionally biased region" description="Polar residues" evidence="1">
    <location>
        <begin position="15"/>
        <end position="35"/>
    </location>
</feature>
<feature type="region of interest" description="Disordered" evidence="1">
    <location>
        <begin position="114"/>
        <end position="133"/>
    </location>
</feature>
<organism evidence="2 3">
    <name type="scientific">Euroglyphus maynei</name>
    <name type="common">Mayne's house dust mite</name>
    <dbReference type="NCBI Taxonomy" id="6958"/>
    <lineage>
        <taxon>Eukaryota</taxon>
        <taxon>Metazoa</taxon>
        <taxon>Ecdysozoa</taxon>
        <taxon>Arthropoda</taxon>
        <taxon>Chelicerata</taxon>
        <taxon>Arachnida</taxon>
        <taxon>Acari</taxon>
        <taxon>Acariformes</taxon>
        <taxon>Sarcoptiformes</taxon>
        <taxon>Astigmata</taxon>
        <taxon>Psoroptidia</taxon>
        <taxon>Analgoidea</taxon>
        <taxon>Pyroglyphidae</taxon>
        <taxon>Pyroglyphinae</taxon>
        <taxon>Euroglyphus</taxon>
    </lineage>
</organism>